<reference evidence="1 2" key="1">
    <citation type="submission" date="2020-01" db="EMBL/GenBank/DDBJ databases">
        <title>Jiella pacifica sp. nov.</title>
        <authorList>
            <person name="Xue Z."/>
            <person name="Zhu S."/>
            <person name="Chen J."/>
            <person name="Yang J."/>
        </authorList>
    </citation>
    <scope>NUCLEOTIDE SEQUENCE [LARGE SCALE GENOMIC DNA]</scope>
    <source>
        <strain evidence="1 2">40Bstr34</strain>
    </source>
</reference>
<sequence length="67" mass="7492">MDDPRSQNSRSDDVGNISTVAAWRAAKADPNYRQEADRQARSAAHADVEDRVMEWCEGIAAEAWDDL</sequence>
<evidence type="ECO:0000313" key="1">
    <source>
        <dbReference type="EMBL" id="NDW06914.1"/>
    </source>
</evidence>
<gene>
    <name evidence="1" type="ORF">GTK09_21095</name>
</gene>
<protein>
    <submittedName>
        <fullName evidence="1">Uncharacterized protein</fullName>
    </submittedName>
</protein>
<dbReference type="Proteomes" id="UP000469011">
    <property type="component" value="Unassembled WGS sequence"/>
</dbReference>
<proteinExistence type="predicted"/>
<keyword evidence="2" id="KW-1185">Reference proteome</keyword>
<accession>A0A6N9T6A0</accession>
<name>A0A6N9T6A0_9HYPH</name>
<dbReference type="AlphaFoldDB" id="A0A6N9T6A0"/>
<dbReference type="RefSeq" id="WP_163465363.1">
    <property type="nucleotide sequence ID" value="NZ_JAAAMG010000021.1"/>
</dbReference>
<dbReference type="EMBL" id="JAAAMG010000021">
    <property type="protein sequence ID" value="NDW06914.1"/>
    <property type="molecule type" value="Genomic_DNA"/>
</dbReference>
<comment type="caution">
    <text evidence="1">The sequence shown here is derived from an EMBL/GenBank/DDBJ whole genome shotgun (WGS) entry which is preliminary data.</text>
</comment>
<organism evidence="1 2">
    <name type="scientific">Jiella pacifica</name>
    <dbReference type="NCBI Taxonomy" id="2696469"/>
    <lineage>
        <taxon>Bacteria</taxon>
        <taxon>Pseudomonadati</taxon>
        <taxon>Pseudomonadota</taxon>
        <taxon>Alphaproteobacteria</taxon>
        <taxon>Hyphomicrobiales</taxon>
        <taxon>Aurantimonadaceae</taxon>
        <taxon>Jiella</taxon>
    </lineage>
</organism>
<evidence type="ECO:0000313" key="2">
    <source>
        <dbReference type="Proteomes" id="UP000469011"/>
    </source>
</evidence>